<dbReference type="EMBL" id="CP016770">
    <property type="protein sequence ID" value="ASY11436.1"/>
    <property type="molecule type" value="Genomic_DNA"/>
</dbReference>
<dbReference type="GO" id="GO:0047444">
    <property type="term" value="F:N-acylneuraminate-9-phosphate synthase activity"/>
    <property type="evidence" value="ECO:0007669"/>
    <property type="project" value="TreeGrafter"/>
</dbReference>
<dbReference type="Gene3D" id="3.90.1210.10">
    <property type="entry name" value="Antifreeze-like/N-acetylneuraminic acid synthase C-terminal domain"/>
    <property type="match status" value="1"/>
</dbReference>
<dbReference type="InterPro" id="IPR006190">
    <property type="entry name" value="SAF_AFP_Neu5Ac"/>
</dbReference>
<protein>
    <submittedName>
        <fullName evidence="2">N,N'-diacetyllegionaminate synthase</fullName>
    </submittedName>
</protein>
<feature type="domain" description="AFP-like" evidence="1">
    <location>
        <begin position="281"/>
        <end position="333"/>
    </location>
</feature>
<dbReference type="PANTHER" id="PTHR42966">
    <property type="entry name" value="N-ACETYLNEURAMINATE SYNTHASE"/>
    <property type="match status" value="1"/>
</dbReference>
<evidence type="ECO:0000313" key="3">
    <source>
        <dbReference type="Proteomes" id="UP000217216"/>
    </source>
</evidence>
<organism evidence="2 3">
    <name type="scientific">Candidatus Planktophila dulcis</name>
    <dbReference type="NCBI Taxonomy" id="1884914"/>
    <lineage>
        <taxon>Bacteria</taxon>
        <taxon>Bacillati</taxon>
        <taxon>Actinomycetota</taxon>
        <taxon>Actinomycetes</taxon>
        <taxon>Candidatus Nanopelagicales</taxon>
        <taxon>Candidatus Nanopelagicaceae</taxon>
        <taxon>Candidatus Planktophila</taxon>
    </lineage>
</organism>
<dbReference type="InterPro" id="IPR013785">
    <property type="entry name" value="Aldolase_TIM"/>
</dbReference>
<dbReference type="CDD" id="cd11615">
    <property type="entry name" value="SAF_NeuB_like"/>
    <property type="match status" value="1"/>
</dbReference>
<keyword evidence="3" id="KW-1185">Reference proteome</keyword>
<dbReference type="InterPro" id="IPR036732">
    <property type="entry name" value="AFP_Neu5c_C_sf"/>
</dbReference>
<evidence type="ECO:0000313" key="2">
    <source>
        <dbReference type="EMBL" id="ASY11436.1"/>
    </source>
</evidence>
<dbReference type="PANTHER" id="PTHR42966:SF1">
    <property type="entry name" value="SIALIC ACID SYNTHASE"/>
    <property type="match status" value="1"/>
</dbReference>
<dbReference type="Pfam" id="PF08666">
    <property type="entry name" value="SAF"/>
    <property type="match status" value="1"/>
</dbReference>
<dbReference type="KEGG" id="plak:A1s21155_00145"/>
<name>A0AAD0E552_9ACTN</name>
<sequence length="333" mass="36512">MSTLIIAEAGVNHNGDMELAKKLVDVAHEAKVDVVKFQTFIAKNLVTKTAEKAEYQNKFSPESEFQFEMLQKLELTEKQHKELKKLANSKGLEFLSTGFDIESMEMLISLGVNRLKIPSGEITNLPYLRFIAAQKKEIILSTGMSTLKEIDSALTTLVDGGAKLEDITVLHCTTNYPAQMNEVNLKAMVSIGSEFKVKTGYSDHTVGIEVAIAAVALGATVIEKHFTLDRNLPGSDHRSSLEPTELTALVQSIRNIEIAMGDGVKRPMEAELANRNAARKSLVASREIAKGELFTLENVSVKRPGSGISPMEWDSIIGTVASKDFSEDDLITQ</sequence>
<accession>A0AAD0E552</accession>
<dbReference type="SMART" id="SM00858">
    <property type="entry name" value="SAF"/>
    <property type="match status" value="1"/>
</dbReference>
<dbReference type="Proteomes" id="UP000217216">
    <property type="component" value="Chromosome"/>
</dbReference>
<evidence type="ECO:0000259" key="1">
    <source>
        <dbReference type="PROSITE" id="PS50844"/>
    </source>
</evidence>
<reference evidence="2 3" key="1">
    <citation type="submission" date="2016-07" db="EMBL/GenBank/DDBJ databases">
        <title>High microdiversification within the ubiquitous acI lineage of Actinobacteria.</title>
        <authorList>
            <person name="Neuenschwander S.M."/>
            <person name="Salcher M."/>
            <person name="Ghai R."/>
            <person name="Pernthaler J."/>
        </authorList>
    </citation>
    <scope>NUCLEOTIDE SEQUENCE [LARGE SCALE GENOMIC DNA]</scope>
    <source>
        <strain evidence="2">MMS-21-155</strain>
    </source>
</reference>
<dbReference type="InterPro" id="IPR057736">
    <property type="entry name" value="SAF_PseI/NeuA/NeuB"/>
</dbReference>
<dbReference type="InterPro" id="IPR051690">
    <property type="entry name" value="PseI-like"/>
</dbReference>
<dbReference type="GeneID" id="300656553"/>
<dbReference type="SUPFAM" id="SSF51269">
    <property type="entry name" value="AFP III-like domain"/>
    <property type="match status" value="1"/>
</dbReference>
<dbReference type="SUPFAM" id="SSF51569">
    <property type="entry name" value="Aldolase"/>
    <property type="match status" value="1"/>
</dbReference>
<dbReference type="InterPro" id="IPR020007">
    <property type="entry name" value="NeuB/NeuA"/>
</dbReference>
<proteinExistence type="predicted"/>
<dbReference type="Pfam" id="PF03102">
    <property type="entry name" value="NeuB"/>
    <property type="match status" value="1"/>
</dbReference>
<dbReference type="GO" id="GO:0016051">
    <property type="term" value="P:carbohydrate biosynthetic process"/>
    <property type="evidence" value="ECO:0007669"/>
    <property type="project" value="InterPro"/>
</dbReference>
<dbReference type="InterPro" id="IPR013132">
    <property type="entry name" value="PseI/NeuA/B-like_N"/>
</dbReference>
<dbReference type="AlphaFoldDB" id="A0AAD0E552"/>
<dbReference type="RefSeq" id="WP_095695876.1">
    <property type="nucleotide sequence ID" value="NZ_CP016770.1"/>
</dbReference>
<dbReference type="Gene3D" id="3.20.20.70">
    <property type="entry name" value="Aldolase class I"/>
    <property type="match status" value="1"/>
</dbReference>
<dbReference type="NCBIfam" id="TIGR03569">
    <property type="entry name" value="NeuB_NnaB"/>
    <property type="match status" value="1"/>
</dbReference>
<gene>
    <name evidence="2" type="ORF">A1s21155_00145</name>
</gene>
<dbReference type="PROSITE" id="PS50844">
    <property type="entry name" value="AFP_LIKE"/>
    <property type="match status" value="1"/>
</dbReference>
<dbReference type="InterPro" id="IPR013974">
    <property type="entry name" value="SAF"/>
</dbReference>